<keyword evidence="2" id="KW-1185">Reference proteome</keyword>
<evidence type="ECO:0000313" key="1">
    <source>
        <dbReference type="EMBL" id="GAA0712117.1"/>
    </source>
</evidence>
<comment type="caution">
    <text evidence="1">The sequence shown here is derived from an EMBL/GenBank/DDBJ whole genome shotgun (WGS) entry which is preliminary data.</text>
</comment>
<evidence type="ECO:0000313" key="2">
    <source>
        <dbReference type="Proteomes" id="UP001501758"/>
    </source>
</evidence>
<organism evidence="1 2">
    <name type="scientific">Aquimarina litoralis</name>
    <dbReference type="NCBI Taxonomy" id="584605"/>
    <lineage>
        <taxon>Bacteria</taxon>
        <taxon>Pseudomonadati</taxon>
        <taxon>Bacteroidota</taxon>
        <taxon>Flavobacteriia</taxon>
        <taxon>Flavobacteriales</taxon>
        <taxon>Flavobacteriaceae</taxon>
        <taxon>Aquimarina</taxon>
    </lineage>
</organism>
<sequence length="1218" mass="140200">MIERRKGTLQHQRRNEQLIRQDFKIDDRSFEDLLGYLTSYLEHINYYNTENQIDGNWKALVETDPIIYMVTMIQEPINNLRVQENDTKTLQLIFKWYAKIQQWKNDLIDFNEERLANKIGNILTDVLDYQKRDASEYQKNMEEEHPEPESFSEAVAMYSKPPPPKKEHIDLAEIVETFKKTVYHIQNFTQKYLRKSVFKRDNHLPNNAMYITFIILYGKLQNHLNGLSKRHLDFYYKEILQQTVSKAIPTKTVVCFEIAPQASTILIPEGTKLSAGKLFGSKKEVLFETDKTLLLDPIRIHSLETLFFNKSSFIKSGTDAPMISGVIKNQLIDQGKKNMAAYSWALFGGDQDTLVNSKIASKTITDIGFMIGSPVLFLEEGHREITLTCTLEKNTAEAIFWKLLDQMVINEGLPIDIIFNRIFETAFTISYTTVKGWEQVSLYDASYERASNSFQLHFTLRNTASPITALPSEKEHSIWPMIKVELDEYAPIYAYSFFKSVVLEDVRIEVEVQEIKNLSIYNNIGKMPLTKSFDLFGPLPSQGGYIMIGKSELFKKELTQLDIHIDWETVPQDFGGFETYYQEYEEEFTNDSFEVKIQALSNGYWFPREGDIEQKEKLFTTEDCRTPEGYESTLLDSSRTFSLENLGPFEFSRDYRLQSPLKYTVHSQSGFIKLTLSSPNYAFGQELYQKNYTRIASYNAINQTMLPLPNKPFVPKVKAISLDYKAKDIIYFNNSFSDNDNAEAVAGDFLHITPFGVQKVVSDSKVYKNTLFADYKNEGYFYIGLTGLSRGESFSMFFDLQNQTSASVSEHNNILFQFEETGNWVTLAKKYIISDSTNQLTKSGIIELRIPEHLDIKKDQVFTIRCVARTKAYAYPKLNGMYTNAVTATCISKSLDIAGKQIPAFSIAKTTTKIPSLKQILQPAPSYGGKLPGTEDMLYSEVSERIRHKDRAVTLWDYERLTLQYFHEVIAVKCTNLDDNFRPKAGCVRLIVLSSKWQKESHHYFNGNELFQIAQLLQKKSNSFIQINVQNPEVEWLLVNCSVSFYEDDNGGYYIHQLNETISDYLCPLPTQNSNIEGIGDAVEPRMLVSYIENLPYIQEVEYLNIEHIIKEDMNDFTLKVYEPGEIIRPTKPSSILAPVAKHHINSNADIEESDPEPSDREQLNLQVGIDYIIEGDNSEKKEISSENKPVEKIEVTKENMVKKPLEKDIDTVLTFKI</sequence>
<evidence type="ECO:0008006" key="3">
    <source>
        <dbReference type="Google" id="ProtNLM"/>
    </source>
</evidence>
<dbReference type="Proteomes" id="UP001501758">
    <property type="component" value="Unassembled WGS sequence"/>
</dbReference>
<accession>A0ABP3TLP7</accession>
<dbReference type="RefSeq" id="WP_343909662.1">
    <property type="nucleotide sequence ID" value="NZ_BAAAGE010000001.1"/>
</dbReference>
<proteinExistence type="predicted"/>
<gene>
    <name evidence="1" type="ORF">GCM10009430_02210</name>
</gene>
<reference evidence="2" key="1">
    <citation type="journal article" date="2019" name="Int. J. Syst. Evol. Microbiol.">
        <title>The Global Catalogue of Microorganisms (GCM) 10K type strain sequencing project: providing services to taxonomists for standard genome sequencing and annotation.</title>
        <authorList>
            <consortium name="The Broad Institute Genomics Platform"/>
            <consortium name="The Broad Institute Genome Sequencing Center for Infectious Disease"/>
            <person name="Wu L."/>
            <person name="Ma J."/>
        </authorList>
    </citation>
    <scope>NUCLEOTIDE SEQUENCE [LARGE SCALE GENOMIC DNA]</scope>
    <source>
        <strain evidence="2">JCM 15974</strain>
    </source>
</reference>
<protein>
    <recommendedName>
        <fullName evidence="3">Baseplate J-like protein</fullName>
    </recommendedName>
</protein>
<dbReference type="EMBL" id="BAAAGE010000001">
    <property type="protein sequence ID" value="GAA0712117.1"/>
    <property type="molecule type" value="Genomic_DNA"/>
</dbReference>
<name>A0ABP3TLP7_9FLAO</name>